<comment type="function">
    <text evidence="9">Key enzyme in the regulation of glycerol uptake and metabolism. Catalyzes the phosphorylation of glycerol to yield sn-glycerol 3-phosphate.</text>
</comment>
<dbReference type="GO" id="GO:0006072">
    <property type="term" value="P:glycerol-3-phosphate metabolic process"/>
    <property type="evidence" value="ECO:0007669"/>
    <property type="project" value="InterPro"/>
</dbReference>
<dbReference type="HAMAP" id="MF_00186">
    <property type="entry name" value="Glycerol_kin"/>
    <property type="match status" value="1"/>
</dbReference>
<evidence type="ECO:0000256" key="8">
    <source>
        <dbReference type="ARBA" id="ARBA00052101"/>
    </source>
</evidence>
<evidence type="ECO:0000256" key="9">
    <source>
        <dbReference type="HAMAP-Rule" id="MF_00186"/>
    </source>
</evidence>
<evidence type="ECO:0000313" key="13">
    <source>
        <dbReference type="Proteomes" id="UP001147830"/>
    </source>
</evidence>
<feature type="binding site" evidence="9">
    <location>
        <position position="82"/>
    </location>
    <ligand>
        <name>sn-glycerol 3-phosphate</name>
        <dbReference type="ChEBI" id="CHEBI:57597"/>
    </ligand>
</feature>
<dbReference type="FunFam" id="3.30.420.40:FF:000007">
    <property type="entry name" value="Glycerol kinase"/>
    <property type="match status" value="1"/>
</dbReference>
<feature type="binding site" evidence="9">
    <location>
        <position position="309"/>
    </location>
    <ligand>
        <name>ADP</name>
        <dbReference type="ChEBI" id="CHEBI:456216"/>
    </ligand>
</feature>
<dbReference type="SUPFAM" id="SSF53067">
    <property type="entry name" value="Actin-like ATPase domain"/>
    <property type="match status" value="2"/>
</dbReference>
<gene>
    <name evidence="9 12" type="primary">glpK</name>
    <name evidence="12" type="ORF">NYR02_00080</name>
</gene>
<feature type="binding site" evidence="9">
    <location>
        <position position="12"/>
    </location>
    <ligand>
        <name>sn-glycerol 3-phosphate</name>
        <dbReference type="ChEBI" id="CHEBI:57597"/>
    </ligand>
</feature>
<feature type="binding site" evidence="9">
    <location>
        <position position="266"/>
    </location>
    <ligand>
        <name>ADP</name>
        <dbReference type="ChEBI" id="CHEBI:456216"/>
    </ligand>
</feature>
<organism evidence="12 13">
    <name type="scientific">Thalassolituus pacificus</name>
    <dbReference type="NCBI Taxonomy" id="2975440"/>
    <lineage>
        <taxon>Bacteria</taxon>
        <taxon>Pseudomonadati</taxon>
        <taxon>Pseudomonadota</taxon>
        <taxon>Gammaproteobacteria</taxon>
        <taxon>Oceanospirillales</taxon>
        <taxon>Oceanospirillaceae</taxon>
        <taxon>Thalassolituus</taxon>
    </lineage>
</organism>
<dbReference type="InterPro" id="IPR043129">
    <property type="entry name" value="ATPase_NBD"/>
</dbReference>
<feature type="binding site" evidence="9">
    <location>
        <position position="16"/>
    </location>
    <ligand>
        <name>ADP</name>
        <dbReference type="ChEBI" id="CHEBI:456216"/>
    </ligand>
</feature>
<evidence type="ECO:0000259" key="11">
    <source>
        <dbReference type="Pfam" id="PF02782"/>
    </source>
</evidence>
<dbReference type="AlphaFoldDB" id="A0A9X2WBQ3"/>
<keyword evidence="5 9" id="KW-0418">Kinase</keyword>
<comment type="caution">
    <text evidence="12">The sequence shown here is derived from an EMBL/GenBank/DDBJ whole genome shotgun (WGS) entry which is preliminary data.</text>
</comment>
<keyword evidence="13" id="KW-1185">Reference proteome</keyword>
<comment type="catalytic activity">
    <reaction evidence="8 9">
        <text>glycerol + ATP = sn-glycerol 3-phosphate + ADP + H(+)</text>
        <dbReference type="Rhea" id="RHEA:21644"/>
        <dbReference type="ChEBI" id="CHEBI:15378"/>
        <dbReference type="ChEBI" id="CHEBI:17754"/>
        <dbReference type="ChEBI" id="CHEBI:30616"/>
        <dbReference type="ChEBI" id="CHEBI:57597"/>
        <dbReference type="ChEBI" id="CHEBI:456216"/>
        <dbReference type="EC" id="2.7.1.30"/>
    </reaction>
</comment>
<dbReference type="GO" id="GO:0004370">
    <property type="term" value="F:glycerol kinase activity"/>
    <property type="evidence" value="ECO:0007669"/>
    <property type="project" value="UniProtKB-UniRule"/>
</dbReference>
<feature type="binding site" evidence="9">
    <location>
        <position position="12"/>
    </location>
    <ligand>
        <name>ATP</name>
        <dbReference type="ChEBI" id="CHEBI:30616"/>
    </ligand>
</feature>
<feature type="binding site" evidence="9">
    <location>
        <position position="82"/>
    </location>
    <ligand>
        <name>glycerol</name>
        <dbReference type="ChEBI" id="CHEBI:17754"/>
    </ligand>
</feature>
<keyword evidence="6 9" id="KW-0319">Glycerol metabolism</keyword>
<evidence type="ECO:0000259" key="10">
    <source>
        <dbReference type="Pfam" id="PF00370"/>
    </source>
</evidence>
<feature type="binding site" evidence="9">
    <location>
        <position position="13"/>
    </location>
    <ligand>
        <name>ATP</name>
        <dbReference type="ChEBI" id="CHEBI:30616"/>
    </ligand>
</feature>
<feature type="binding site" evidence="9">
    <location>
        <position position="83"/>
    </location>
    <ligand>
        <name>glycerol</name>
        <dbReference type="ChEBI" id="CHEBI:17754"/>
    </ligand>
</feature>
<dbReference type="NCBIfam" id="TIGR01311">
    <property type="entry name" value="glycerol_kin"/>
    <property type="match status" value="1"/>
</dbReference>
<evidence type="ECO:0000256" key="1">
    <source>
        <dbReference type="ARBA" id="ARBA00005190"/>
    </source>
</evidence>
<dbReference type="InterPro" id="IPR018485">
    <property type="entry name" value="FGGY_C"/>
</dbReference>
<keyword evidence="4 9" id="KW-0547">Nucleotide-binding</keyword>
<comment type="similarity">
    <text evidence="2 9">Belongs to the FGGY kinase family.</text>
</comment>
<dbReference type="InterPro" id="IPR018484">
    <property type="entry name" value="FGGY_N"/>
</dbReference>
<evidence type="ECO:0000313" key="12">
    <source>
        <dbReference type="EMBL" id="MCT7357419.1"/>
    </source>
</evidence>
<dbReference type="Pfam" id="PF02782">
    <property type="entry name" value="FGGY_C"/>
    <property type="match status" value="1"/>
</dbReference>
<feature type="binding site" evidence="9">
    <location>
        <position position="266"/>
    </location>
    <ligand>
        <name>ATP</name>
        <dbReference type="ChEBI" id="CHEBI:30616"/>
    </ligand>
</feature>
<dbReference type="EC" id="2.7.1.30" evidence="9"/>
<feature type="binding site" evidence="9">
    <location>
        <position position="309"/>
    </location>
    <ligand>
        <name>ATP</name>
        <dbReference type="ChEBI" id="CHEBI:30616"/>
    </ligand>
</feature>
<dbReference type="PROSITE" id="PS00933">
    <property type="entry name" value="FGGY_KINASES_1"/>
    <property type="match status" value="1"/>
</dbReference>
<evidence type="ECO:0000256" key="5">
    <source>
        <dbReference type="ARBA" id="ARBA00022777"/>
    </source>
</evidence>
<evidence type="ECO:0000256" key="3">
    <source>
        <dbReference type="ARBA" id="ARBA00022679"/>
    </source>
</evidence>
<dbReference type="Pfam" id="PF00370">
    <property type="entry name" value="FGGY_N"/>
    <property type="match status" value="1"/>
</dbReference>
<dbReference type="Gene3D" id="3.30.420.40">
    <property type="match status" value="2"/>
</dbReference>
<accession>A0A9X2WBQ3</accession>
<name>A0A9X2WBQ3_9GAMM</name>
<keyword evidence="3 9" id="KW-0808">Transferase</keyword>
<dbReference type="Proteomes" id="UP001147830">
    <property type="component" value="Unassembled WGS sequence"/>
</dbReference>
<evidence type="ECO:0000256" key="6">
    <source>
        <dbReference type="ARBA" id="ARBA00022798"/>
    </source>
</evidence>
<dbReference type="GO" id="GO:0005829">
    <property type="term" value="C:cytosol"/>
    <property type="evidence" value="ECO:0007669"/>
    <property type="project" value="TreeGrafter"/>
</dbReference>
<reference evidence="12" key="2">
    <citation type="submission" date="2022-08" db="EMBL/GenBank/DDBJ databases">
        <authorList>
            <person name="Dong C."/>
        </authorList>
    </citation>
    <scope>NUCLEOTIDE SEQUENCE</scope>
    <source>
        <strain evidence="12">59MF3M-4</strain>
    </source>
</reference>
<comment type="pathway">
    <text evidence="1 9">Polyol metabolism; glycerol degradation via glycerol kinase pathway; sn-glycerol 3-phosphate from glycerol: step 1/1.</text>
</comment>
<feature type="binding site" evidence="9">
    <location>
        <position position="14"/>
    </location>
    <ligand>
        <name>ATP</name>
        <dbReference type="ChEBI" id="CHEBI:30616"/>
    </ligand>
</feature>
<feature type="domain" description="Carbohydrate kinase FGGY N-terminal" evidence="10">
    <location>
        <begin position="5"/>
        <end position="251"/>
    </location>
</feature>
<dbReference type="RefSeq" id="WP_260974358.1">
    <property type="nucleotide sequence ID" value="NZ_JAOANI010000002.1"/>
</dbReference>
<dbReference type="FunFam" id="3.30.420.40:FF:000008">
    <property type="entry name" value="Glycerol kinase"/>
    <property type="match status" value="1"/>
</dbReference>
<dbReference type="InterPro" id="IPR000577">
    <property type="entry name" value="Carb_kinase_FGGY"/>
</dbReference>
<feature type="binding site" evidence="9">
    <location>
        <position position="244"/>
    </location>
    <ligand>
        <name>sn-glycerol 3-phosphate</name>
        <dbReference type="ChEBI" id="CHEBI:57597"/>
    </ligand>
</feature>
<dbReference type="InterPro" id="IPR005999">
    <property type="entry name" value="Glycerol_kin"/>
</dbReference>
<feature type="binding site" evidence="9">
    <location>
        <position position="135"/>
    </location>
    <ligand>
        <name>sn-glycerol 3-phosphate</name>
        <dbReference type="ChEBI" id="CHEBI:57597"/>
    </ligand>
</feature>
<dbReference type="EMBL" id="JAOANI010000002">
    <property type="protein sequence ID" value="MCT7357419.1"/>
    <property type="molecule type" value="Genomic_DNA"/>
</dbReference>
<feature type="domain" description="Carbohydrate kinase FGGY C-terminal" evidence="11">
    <location>
        <begin position="261"/>
        <end position="447"/>
    </location>
</feature>
<dbReference type="PIRSF" id="PIRSF000538">
    <property type="entry name" value="GlpK"/>
    <property type="match status" value="1"/>
</dbReference>
<dbReference type="NCBIfam" id="NF000756">
    <property type="entry name" value="PRK00047.1"/>
    <property type="match status" value="1"/>
</dbReference>
<feature type="binding site" evidence="9">
    <location>
        <position position="409"/>
    </location>
    <ligand>
        <name>ADP</name>
        <dbReference type="ChEBI" id="CHEBI:456216"/>
    </ligand>
</feature>
<feature type="binding site" evidence="9">
    <location>
        <position position="135"/>
    </location>
    <ligand>
        <name>glycerol</name>
        <dbReference type="ChEBI" id="CHEBI:17754"/>
    </ligand>
</feature>
<keyword evidence="7 9" id="KW-0067">ATP-binding</keyword>
<feature type="binding site" evidence="9">
    <location>
        <position position="409"/>
    </location>
    <ligand>
        <name>ATP</name>
        <dbReference type="ChEBI" id="CHEBI:30616"/>
    </ligand>
</feature>
<dbReference type="PANTHER" id="PTHR10196:SF78">
    <property type="entry name" value="GLYCEROL KINASE"/>
    <property type="match status" value="1"/>
</dbReference>
<feature type="binding site" evidence="9">
    <location>
        <position position="313"/>
    </location>
    <ligand>
        <name>ATP</name>
        <dbReference type="ChEBI" id="CHEBI:30616"/>
    </ligand>
</feature>
<reference evidence="12" key="1">
    <citation type="journal article" date="2022" name="Front. Microbiol.">
        <title>Genome-based taxonomic rearrangement of Oceanobacter-related bacteria including the description of Thalassolituus hydrocarbonoclasticus sp. nov. and Thalassolituus pacificus sp. nov. and emended description of the genus Thalassolituus.</title>
        <authorList>
            <person name="Dong C."/>
            <person name="Wei L."/>
            <person name="Wang J."/>
            <person name="Lai Q."/>
            <person name="Huang Z."/>
            <person name="Shao Z."/>
        </authorList>
    </citation>
    <scope>NUCLEOTIDE SEQUENCE</scope>
    <source>
        <strain evidence="12">59MF3M-4</strain>
    </source>
</reference>
<sequence>MPRCLLSFDQGTTSSRAILFSTEGQILATGQREFTQHFPKPGWVEHDPEEIWQSTLASTREALAASGCALSDIAAAGITNQRETTIVWERASGKPVYNAIVWQDRRTADVCQQLKADAELEPRIAAKTGLLLDPYFSATKLAWILDNVDGARERAERGELAFGTVDTFLLWRLTGGKVHATDASNASRTLLFNIHSQQWDEELLQLFRIPAALLPEVKDSAADYGRVDSSLFGAEIAIGGVAGDQQAALVGQACFRPGMAKSTYGTGCFMVMNTGNEALKSTHRLLTTVAYRINGETTYALEGSIFMAGATIQWIRDGLNLISSACETQSLAEATGYENPVYMVPAFTGLGAPYWDPQARGAIMGLTRDTGIKEIVTAGLQAVCYQTRDLLEAMALDGVEPAQLRVDGGMVVNGWLVQFLADVLGIPIACPKVTETTALGAAFLAGLQVGVYQSLDDVEAFWVHDRAYQPKLEESQRQHLYEGWLNAVQRVRCGS</sequence>
<evidence type="ECO:0000256" key="4">
    <source>
        <dbReference type="ARBA" id="ARBA00022741"/>
    </source>
</evidence>
<dbReference type="GO" id="GO:0019563">
    <property type="term" value="P:glycerol catabolic process"/>
    <property type="evidence" value="ECO:0007669"/>
    <property type="project" value="UniProtKB-UniRule"/>
</dbReference>
<protein>
    <recommendedName>
        <fullName evidence="9">Glycerol kinase</fullName>
        <ecNumber evidence="9">2.7.1.30</ecNumber>
    </recommendedName>
    <alternativeName>
        <fullName evidence="9">ATP:glycerol 3-phosphotransferase</fullName>
    </alternativeName>
    <alternativeName>
        <fullName evidence="9">Glycerokinase</fullName>
        <shortName evidence="9">GK</shortName>
    </alternativeName>
</protein>
<feature type="binding site" evidence="9">
    <location>
        <position position="12"/>
    </location>
    <ligand>
        <name>ADP</name>
        <dbReference type="ChEBI" id="CHEBI:456216"/>
    </ligand>
</feature>
<feature type="binding site" evidence="9">
    <location>
        <position position="245"/>
    </location>
    <ligand>
        <name>glycerol</name>
        <dbReference type="ChEBI" id="CHEBI:17754"/>
    </ligand>
</feature>
<feature type="binding site" evidence="9">
    <location>
        <position position="83"/>
    </location>
    <ligand>
        <name>sn-glycerol 3-phosphate</name>
        <dbReference type="ChEBI" id="CHEBI:57597"/>
    </ligand>
</feature>
<evidence type="ECO:0000256" key="7">
    <source>
        <dbReference type="ARBA" id="ARBA00022840"/>
    </source>
</evidence>
<feature type="binding site" evidence="9">
    <location>
        <position position="244"/>
    </location>
    <ligand>
        <name>glycerol</name>
        <dbReference type="ChEBI" id="CHEBI:17754"/>
    </ligand>
</feature>
<dbReference type="CDD" id="cd07786">
    <property type="entry name" value="FGGY_EcGK_like"/>
    <property type="match status" value="1"/>
</dbReference>
<dbReference type="PANTHER" id="PTHR10196">
    <property type="entry name" value="SUGAR KINASE"/>
    <property type="match status" value="1"/>
</dbReference>
<evidence type="ECO:0000256" key="2">
    <source>
        <dbReference type="ARBA" id="ARBA00009156"/>
    </source>
</evidence>
<proteinExistence type="inferred from homology"/>
<dbReference type="InterPro" id="IPR018483">
    <property type="entry name" value="Carb_kinase_FGGY_CS"/>
</dbReference>
<comment type="activity regulation">
    <text evidence="9">Inhibited by fructose 1,6-bisphosphate (FBP).</text>
</comment>
<feature type="binding site" evidence="9">
    <location>
        <position position="413"/>
    </location>
    <ligand>
        <name>ADP</name>
        <dbReference type="ChEBI" id="CHEBI:456216"/>
    </ligand>
</feature>
<dbReference type="GO" id="GO:0005524">
    <property type="term" value="F:ATP binding"/>
    <property type="evidence" value="ECO:0007669"/>
    <property type="project" value="UniProtKB-UniRule"/>
</dbReference>